<accession>A0A5C5UU70</accession>
<feature type="compositionally biased region" description="Polar residues" evidence="11">
    <location>
        <begin position="1"/>
        <end position="19"/>
    </location>
</feature>
<dbReference type="Proteomes" id="UP000316714">
    <property type="component" value="Unassembled WGS sequence"/>
</dbReference>
<dbReference type="InterPro" id="IPR013762">
    <property type="entry name" value="Integrase-like_cat_sf"/>
</dbReference>
<evidence type="ECO:0000256" key="3">
    <source>
        <dbReference type="ARBA" id="ARBA00022490"/>
    </source>
</evidence>
<feature type="active site" evidence="10">
    <location>
        <position position="201"/>
    </location>
</feature>
<evidence type="ECO:0000256" key="7">
    <source>
        <dbReference type="ARBA" id="ARBA00023125"/>
    </source>
</evidence>
<feature type="domain" description="Tyr recombinase" evidence="12">
    <location>
        <begin position="161"/>
        <end position="346"/>
    </location>
</feature>
<comment type="caution">
    <text evidence="14">The sequence shown here is derived from an EMBL/GenBank/DDBJ whole genome shotgun (WGS) entry which is preliminary data.</text>
</comment>
<keyword evidence="5 10" id="KW-0159">Chromosome partition</keyword>
<evidence type="ECO:0000256" key="2">
    <source>
        <dbReference type="ARBA" id="ARBA00010450"/>
    </source>
</evidence>
<gene>
    <name evidence="14" type="primary">xerD_2</name>
    <name evidence="10" type="synonym">xerC</name>
    <name evidence="14" type="ORF">KOR34_51810</name>
</gene>
<evidence type="ECO:0000256" key="5">
    <source>
        <dbReference type="ARBA" id="ARBA00022829"/>
    </source>
</evidence>
<protein>
    <recommendedName>
        <fullName evidence="10">Tyrosine recombinase XerC</fullName>
    </recommendedName>
</protein>
<evidence type="ECO:0000256" key="10">
    <source>
        <dbReference type="HAMAP-Rule" id="MF_01808"/>
    </source>
</evidence>
<dbReference type="GO" id="GO:0005737">
    <property type="term" value="C:cytoplasm"/>
    <property type="evidence" value="ECO:0007669"/>
    <property type="project" value="UniProtKB-SubCell"/>
</dbReference>
<comment type="subcellular location">
    <subcellularLocation>
        <location evidence="1 10">Cytoplasm</location>
    </subcellularLocation>
</comment>
<dbReference type="InterPro" id="IPR044068">
    <property type="entry name" value="CB"/>
</dbReference>
<dbReference type="NCBIfam" id="TIGR02225">
    <property type="entry name" value="recomb_XerD"/>
    <property type="match status" value="1"/>
</dbReference>
<dbReference type="InterPro" id="IPR011932">
    <property type="entry name" value="Recomb_XerD"/>
</dbReference>
<name>A0A5C5UU70_9BACT</name>
<feature type="domain" description="Core-binding (CB)" evidence="13">
    <location>
        <begin position="57"/>
        <end position="140"/>
    </location>
</feature>
<dbReference type="Gene3D" id="1.10.443.10">
    <property type="entry name" value="Intergrase catalytic core"/>
    <property type="match status" value="1"/>
</dbReference>
<dbReference type="GO" id="GO:0006313">
    <property type="term" value="P:DNA transposition"/>
    <property type="evidence" value="ECO:0007669"/>
    <property type="project" value="UniProtKB-UniRule"/>
</dbReference>
<keyword evidence="8 10" id="KW-0233">DNA recombination</keyword>
<evidence type="ECO:0000256" key="11">
    <source>
        <dbReference type="SAM" id="MobiDB-lite"/>
    </source>
</evidence>
<dbReference type="GO" id="GO:0003677">
    <property type="term" value="F:DNA binding"/>
    <property type="evidence" value="ECO:0007669"/>
    <property type="project" value="UniProtKB-UniRule"/>
</dbReference>
<comment type="function">
    <text evidence="10">Site-specific tyrosine recombinase, which acts by catalyzing the cutting and rejoining of the recombining DNA molecules. The XerC-XerD complex is essential to convert dimers of the bacterial chromosome into monomers to permit their segregation at cell division. It also contributes to the segregational stability of plasmids.</text>
</comment>
<dbReference type="InterPro" id="IPR002104">
    <property type="entry name" value="Integrase_catalytic"/>
</dbReference>
<comment type="subunit">
    <text evidence="10">Forms a cyclic heterotetrameric complex composed of two molecules of XerC and two molecules of XerD.</text>
</comment>
<dbReference type="PROSITE" id="PS51898">
    <property type="entry name" value="TYR_RECOMBINASE"/>
    <property type="match status" value="1"/>
</dbReference>
<keyword evidence="9 10" id="KW-0131">Cell cycle</keyword>
<dbReference type="SUPFAM" id="SSF56349">
    <property type="entry name" value="DNA breaking-rejoining enzymes"/>
    <property type="match status" value="1"/>
</dbReference>
<reference evidence="14 15" key="1">
    <citation type="submission" date="2019-02" db="EMBL/GenBank/DDBJ databases">
        <title>Deep-cultivation of Planctomycetes and their phenomic and genomic characterization uncovers novel biology.</title>
        <authorList>
            <person name="Wiegand S."/>
            <person name="Jogler M."/>
            <person name="Boedeker C."/>
            <person name="Pinto D."/>
            <person name="Vollmers J."/>
            <person name="Rivas-Marin E."/>
            <person name="Kohn T."/>
            <person name="Peeters S.H."/>
            <person name="Heuer A."/>
            <person name="Rast P."/>
            <person name="Oberbeckmann S."/>
            <person name="Bunk B."/>
            <person name="Jeske O."/>
            <person name="Meyerdierks A."/>
            <person name="Storesund J.E."/>
            <person name="Kallscheuer N."/>
            <person name="Luecker S."/>
            <person name="Lage O.M."/>
            <person name="Pohl T."/>
            <person name="Merkel B.J."/>
            <person name="Hornburger P."/>
            <person name="Mueller R.-W."/>
            <person name="Bruemmer F."/>
            <person name="Labrenz M."/>
            <person name="Spormann A.M."/>
            <person name="Op Den Camp H."/>
            <person name="Overmann J."/>
            <person name="Amann R."/>
            <person name="Jetten M.S.M."/>
            <person name="Mascher T."/>
            <person name="Medema M.H."/>
            <person name="Devos D.P."/>
            <person name="Kaster A.-K."/>
            <person name="Ovreas L."/>
            <person name="Rohde M."/>
            <person name="Galperin M.Y."/>
            <person name="Jogler C."/>
        </authorList>
    </citation>
    <scope>NUCLEOTIDE SEQUENCE [LARGE SCALE GENOMIC DNA]</scope>
    <source>
        <strain evidence="14 15">KOR34</strain>
    </source>
</reference>
<dbReference type="InterPro" id="IPR023009">
    <property type="entry name" value="Tyrosine_recombinase_XerC/XerD"/>
</dbReference>
<evidence type="ECO:0000256" key="4">
    <source>
        <dbReference type="ARBA" id="ARBA00022618"/>
    </source>
</evidence>
<dbReference type="Gene3D" id="1.10.150.130">
    <property type="match status" value="1"/>
</dbReference>
<feature type="active site" evidence="10">
    <location>
        <position position="225"/>
    </location>
</feature>
<dbReference type="EMBL" id="SIHJ01000008">
    <property type="protein sequence ID" value="TWT29369.1"/>
    <property type="molecule type" value="Genomic_DNA"/>
</dbReference>
<dbReference type="InterPro" id="IPR050090">
    <property type="entry name" value="Tyrosine_recombinase_XerCD"/>
</dbReference>
<dbReference type="InterPro" id="IPR011010">
    <property type="entry name" value="DNA_brk_join_enz"/>
</dbReference>
<dbReference type="NCBIfam" id="NF001399">
    <property type="entry name" value="PRK00283.1"/>
    <property type="match status" value="1"/>
</dbReference>
<dbReference type="PANTHER" id="PTHR30349:SF81">
    <property type="entry name" value="TYROSINE RECOMBINASE XERC"/>
    <property type="match status" value="1"/>
</dbReference>
<evidence type="ECO:0000313" key="14">
    <source>
        <dbReference type="EMBL" id="TWT29369.1"/>
    </source>
</evidence>
<feature type="active site" evidence="10">
    <location>
        <position position="298"/>
    </location>
</feature>
<dbReference type="GO" id="GO:0007059">
    <property type="term" value="P:chromosome segregation"/>
    <property type="evidence" value="ECO:0007669"/>
    <property type="project" value="UniProtKB-UniRule"/>
</dbReference>
<evidence type="ECO:0000256" key="9">
    <source>
        <dbReference type="ARBA" id="ARBA00023306"/>
    </source>
</evidence>
<evidence type="ECO:0000256" key="8">
    <source>
        <dbReference type="ARBA" id="ARBA00023172"/>
    </source>
</evidence>
<dbReference type="GO" id="GO:0051301">
    <property type="term" value="P:cell division"/>
    <property type="evidence" value="ECO:0007669"/>
    <property type="project" value="UniProtKB-KW"/>
</dbReference>
<dbReference type="PANTHER" id="PTHR30349">
    <property type="entry name" value="PHAGE INTEGRASE-RELATED"/>
    <property type="match status" value="1"/>
</dbReference>
<evidence type="ECO:0000259" key="12">
    <source>
        <dbReference type="PROSITE" id="PS51898"/>
    </source>
</evidence>
<dbReference type="CDD" id="cd00798">
    <property type="entry name" value="INT_XerDC_C"/>
    <property type="match status" value="1"/>
</dbReference>
<sequence length="352" mass="39702">MSGRLQASANRYSPHQDNQPGGFDPRGVFGTADAPPINKTMAPRKKIIKPKRQASAEEATRLVEAFTRYLASECHLSDNTVAAYRRDMRRFFGWLAGRRLESLTVSDLSDYPRHMNELGLAPSSIARHVASLRMFFRYLQLEGLLNDNQAELLSSQKLWQRMPTVLSPAQIDQLLSAPVRGEPLWRRDRAILETLYATGARVSELSNLRGRDVHPDDGYCVCHGKGDKQRVVPLGERAVALLVEYQEKERPKLAERREPASEFLFLSTRGQRLGRERIWELIKKYAAAAGVTAKLSPHSLRHSFATHLVGGGADLRQVQEMLGHASIATTQIYTHVDHTRLKKVHDSFHPRA</sequence>
<feature type="region of interest" description="Disordered" evidence="11">
    <location>
        <begin position="1"/>
        <end position="26"/>
    </location>
</feature>
<keyword evidence="4 10" id="KW-0132">Cell division</keyword>
<evidence type="ECO:0000259" key="13">
    <source>
        <dbReference type="PROSITE" id="PS51900"/>
    </source>
</evidence>
<keyword evidence="15" id="KW-1185">Reference proteome</keyword>
<evidence type="ECO:0000313" key="15">
    <source>
        <dbReference type="Proteomes" id="UP000316714"/>
    </source>
</evidence>
<proteinExistence type="inferred from homology"/>
<feature type="active site" evidence="10">
    <location>
        <position position="324"/>
    </location>
</feature>
<keyword evidence="6 10" id="KW-0229">DNA integration</keyword>
<dbReference type="AlphaFoldDB" id="A0A5C5UU70"/>
<dbReference type="InterPro" id="IPR004107">
    <property type="entry name" value="Integrase_SAM-like_N"/>
</dbReference>
<dbReference type="Pfam" id="PF00589">
    <property type="entry name" value="Phage_integrase"/>
    <property type="match status" value="1"/>
</dbReference>
<keyword evidence="3 10" id="KW-0963">Cytoplasm</keyword>
<dbReference type="Pfam" id="PF02899">
    <property type="entry name" value="Phage_int_SAM_1"/>
    <property type="match status" value="1"/>
</dbReference>
<feature type="active site" evidence="10">
    <location>
        <position position="301"/>
    </location>
</feature>
<evidence type="ECO:0000256" key="1">
    <source>
        <dbReference type="ARBA" id="ARBA00004496"/>
    </source>
</evidence>
<dbReference type="PROSITE" id="PS51900">
    <property type="entry name" value="CB"/>
    <property type="match status" value="1"/>
</dbReference>
<keyword evidence="7 10" id="KW-0238">DNA-binding</keyword>
<dbReference type="GO" id="GO:0009037">
    <property type="term" value="F:tyrosine-based site-specific recombinase activity"/>
    <property type="evidence" value="ECO:0007669"/>
    <property type="project" value="UniProtKB-UniRule"/>
</dbReference>
<comment type="similarity">
    <text evidence="10">Belongs to the 'phage' integrase family. XerC subfamily.</text>
</comment>
<dbReference type="HAMAP" id="MF_01808">
    <property type="entry name" value="Recomb_XerC_XerD"/>
    <property type="match status" value="1"/>
</dbReference>
<comment type="similarity">
    <text evidence="2">Belongs to the 'phage' integrase family. XerD subfamily.</text>
</comment>
<organism evidence="14 15">
    <name type="scientific">Posidoniimonas corsicana</name>
    <dbReference type="NCBI Taxonomy" id="1938618"/>
    <lineage>
        <taxon>Bacteria</taxon>
        <taxon>Pseudomonadati</taxon>
        <taxon>Planctomycetota</taxon>
        <taxon>Planctomycetia</taxon>
        <taxon>Pirellulales</taxon>
        <taxon>Lacipirellulaceae</taxon>
        <taxon>Posidoniimonas</taxon>
    </lineage>
</organism>
<dbReference type="InterPro" id="IPR010998">
    <property type="entry name" value="Integrase_recombinase_N"/>
</dbReference>
<evidence type="ECO:0000256" key="6">
    <source>
        <dbReference type="ARBA" id="ARBA00022908"/>
    </source>
</evidence>
<feature type="active site" description="O-(3'-phospho-DNA)-tyrosine intermediate" evidence="10">
    <location>
        <position position="333"/>
    </location>
</feature>